<evidence type="ECO:0000256" key="1">
    <source>
        <dbReference type="ARBA" id="ARBA00004141"/>
    </source>
</evidence>
<dbReference type="Pfam" id="PF13886">
    <property type="entry name" value="TM7S3_TM198"/>
    <property type="match status" value="1"/>
</dbReference>
<comment type="subcellular location">
    <subcellularLocation>
        <location evidence="1">Membrane</location>
        <topology evidence="1">Multi-pass membrane protein</topology>
    </subcellularLocation>
</comment>
<protein>
    <recommendedName>
        <fullName evidence="6">Transmembrane protein 198</fullName>
    </recommendedName>
</protein>
<proteinExistence type="inferred from homology"/>
<gene>
    <name evidence="10" type="primary">tmem198</name>
    <name evidence="10" type="ORF">E2C01_023427</name>
</gene>
<evidence type="ECO:0000256" key="3">
    <source>
        <dbReference type="ARBA" id="ARBA00022692"/>
    </source>
</evidence>
<dbReference type="Proteomes" id="UP000324222">
    <property type="component" value="Unassembled WGS sequence"/>
</dbReference>
<evidence type="ECO:0000256" key="5">
    <source>
        <dbReference type="ARBA" id="ARBA00023136"/>
    </source>
</evidence>
<keyword evidence="5 8" id="KW-0472">Membrane</keyword>
<feature type="domain" description="TM7S3/TM198-like" evidence="9">
    <location>
        <begin position="31"/>
        <end position="122"/>
    </location>
</feature>
<evidence type="ECO:0000259" key="9">
    <source>
        <dbReference type="Pfam" id="PF13886"/>
    </source>
</evidence>
<accession>A0A5B7E9Y7</accession>
<evidence type="ECO:0000256" key="7">
    <source>
        <dbReference type="SAM" id="MobiDB-lite"/>
    </source>
</evidence>
<dbReference type="InterPro" id="IPR040236">
    <property type="entry name" value="TMEM198"/>
</dbReference>
<feature type="transmembrane region" description="Helical" evidence="8">
    <location>
        <begin position="59"/>
        <end position="78"/>
    </location>
</feature>
<organism evidence="10 11">
    <name type="scientific">Portunus trituberculatus</name>
    <name type="common">Swimming crab</name>
    <name type="synonym">Neptunus trituberculatus</name>
    <dbReference type="NCBI Taxonomy" id="210409"/>
    <lineage>
        <taxon>Eukaryota</taxon>
        <taxon>Metazoa</taxon>
        <taxon>Ecdysozoa</taxon>
        <taxon>Arthropoda</taxon>
        <taxon>Crustacea</taxon>
        <taxon>Multicrustacea</taxon>
        <taxon>Malacostraca</taxon>
        <taxon>Eumalacostraca</taxon>
        <taxon>Eucarida</taxon>
        <taxon>Decapoda</taxon>
        <taxon>Pleocyemata</taxon>
        <taxon>Brachyura</taxon>
        <taxon>Eubrachyura</taxon>
        <taxon>Portunoidea</taxon>
        <taxon>Portunidae</taxon>
        <taxon>Portuninae</taxon>
        <taxon>Portunus</taxon>
    </lineage>
</organism>
<keyword evidence="11" id="KW-1185">Reference proteome</keyword>
<evidence type="ECO:0000256" key="6">
    <source>
        <dbReference type="ARBA" id="ARBA00049737"/>
    </source>
</evidence>
<feature type="compositionally biased region" description="Polar residues" evidence="7">
    <location>
        <begin position="287"/>
        <end position="299"/>
    </location>
</feature>
<keyword evidence="4 8" id="KW-1133">Transmembrane helix</keyword>
<dbReference type="EMBL" id="VSRR010002205">
    <property type="protein sequence ID" value="MPC30167.1"/>
    <property type="molecule type" value="Genomic_DNA"/>
</dbReference>
<keyword evidence="3 8" id="KW-0812">Transmembrane</keyword>
<dbReference type="AlphaFoldDB" id="A0A5B7E9Y7"/>
<comment type="caution">
    <text evidence="10">The sequence shown here is derived from an EMBL/GenBank/DDBJ whole genome shotgun (WGS) entry which is preliminary data.</text>
</comment>
<evidence type="ECO:0000256" key="2">
    <source>
        <dbReference type="ARBA" id="ARBA00006244"/>
    </source>
</evidence>
<feature type="transmembrane region" description="Helical" evidence="8">
    <location>
        <begin position="32"/>
        <end position="53"/>
    </location>
</feature>
<evidence type="ECO:0000256" key="8">
    <source>
        <dbReference type="SAM" id="Phobius"/>
    </source>
</evidence>
<dbReference type="InterPro" id="IPR025256">
    <property type="entry name" value="TM7S3/TM198-like_dom"/>
</dbReference>
<evidence type="ECO:0000313" key="11">
    <source>
        <dbReference type="Proteomes" id="UP000324222"/>
    </source>
</evidence>
<sequence length="339" mass="37517">MKEKEEKTKRDEKDEGDDELSITYAKWVPSSVWPVVGILLASGLLLAILTLYFQKGLTILGTAISGGAIMSATLDYFIEKFLMVHWFGDRLKVVESDRPCWFSWMILGVWPFMVVVGSLTQWRITGRGIYHQQLVPSKKNRSVNLQRLRSREARAELRQKKYRYLYQVRTAHGDIISQPGIAVSALVSLPLVGVGGGGGTNWCCFIVRARQQALQAFFCLCTTVSDVRPGQARLALLTCHSQSCANNGSSQSVLAYNPSLMRQAESGVCVGQEYIQSLQRKAYPTGDNGTLQSDSTHTTMLPPDHTQLAPLTESEDEAGSSQPPPSPPDAPRLTRVTMH</sequence>
<dbReference type="OrthoDB" id="115781at2759"/>
<comment type="similarity">
    <text evidence="2">Belongs to the TMEM198 family.</text>
</comment>
<feature type="transmembrane region" description="Helical" evidence="8">
    <location>
        <begin position="99"/>
        <end position="119"/>
    </location>
</feature>
<dbReference type="PANTHER" id="PTHR31247:SF5">
    <property type="entry name" value="DUF4203 DOMAIN-CONTAINING PROTEIN"/>
    <property type="match status" value="1"/>
</dbReference>
<reference evidence="10 11" key="1">
    <citation type="submission" date="2019-05" db="EMBL/GenBank/DDBJ databases">
        <title>Another draft genome of Portunus trituberculatus and its Hox gene families provides insights of decapod evolution.</title>
        <authorList>
            <person name="Jeong J.-H."/>
            <person name="Song I."/>
            <person name="Kim S."/>
            <person name="Choi T."/>
            <person name="Kim D."/>
            <person name="Ryu S."/>
            <person name="Kim W."/>
        </authorList>
    </citation>
    <scope>NUCLEOTIDE SEQUENCE [LARGE SCALE GENOMIC DNA]</scope>
    <source>
        <tissue evidence="10">Muscle</tissue>
    </source>
</reference>
<evidence type="ECO:0000256" key="4">
    <source>
        <dbReference type="ARBA" id="ARBA00022989"/>
    </source>
</evidence>
<dbReference type="GO" id="GO:0005886">
    <property type="term" value="C:plasma membrane"/>
    <property type="evidence" value="ECO:0007669"/>
    <property type="project" value="TreeGrafter"/>
</dbReference>
<name>A0A5B7E9Y7_PORTR</name>
<evidence type="ECO:0000313" key="10">
    <source>
        <dbReference type="EMBL" id="MPC30167.1"/>
    </source>
</evidence>
<dbReference type="PANTHER" id="PTHR31247">
    <property type="entry name" value="TRANSMEMBRANE PROTEIN 198 FAMILY MEMBER"/>
    <property type="match status" value="1"/>
</dbReference>
<feature type="region of interest" description="Disordered" evidence="7">
    <location>
        <begin position="283"/>
        <end position="339"/>
    </location>
</feature>